<keyword evidence="4" id="KW-1185">Reference proteome</keyword>
<protein>
    <recommendedName>
        <fullName evidence="5">Histidine kinase</fullName>
    </recommendedName>
</protein>
<proteinExistence type="predicted"/>
<evidence type="ECO:0000313" key="1">
    <source>
        <dbReference type="EMBL" id="AYV49649.1"/>
    </source>
</evidence>
<reference evidence="2 3" key="1">
    <citation type="submission" date="2017-12" db="EMBL/GenBank/DDBJ databases">
        <title>The genome sequence of Caulobacter flavus CGMCC1 15093.</title>
        <authorList>
            <person name="Gao J."/>
            <person name="Mao X."/>
            <person name="Sun J."/>
        </authorList>
    </citation>
    <scope>NUCLEOTIDE SEQUENCE [LARGE SCALE GENOMIC DNA]</scope>
    <source>
        <strain evidence="2 3">CGMCC1 15093</strain>
    </source>
</reference>
<sequence>MLPVLLAAAFAAVAAVSFATVMVLAPPLTTQHLPKERLGD</sequence>
<dbReference type="AlphaFoldDB" id="A0A2N5CM96"/>
<evidence type="ECO:0000313" key="3">
    <source>
        <dbReference type="Proteomes" id="UP000234483"/>
    </source>
</evidence>
<dbReference type="EMBL" id="CP026100">
    <property type="protein sequence ID" value="AYV49649.1"/>
    <property type="molecule type" value="Genomic_DNA"/>
</dbReference>
<dbReference type="Proteomes" id="UP000281192">
    <property type="component" value="Chromosome"/>
</dbReference>
<name>A0A2N5CM96_9CAUL</name>
<evidence type="ECO:0008006" key="5">
    <source>
        <dbReference type="Google" id="ProtNLM"/>
    </source>
</evidence>
<organism evidence="2 3">
    <name type="scientific">Caulobacter flavus</name>
    <dbReference type="NCBI Taxonomy" id="1679497"/>
    <lineage>
        <taxon>Bacteria</taxon>
        <taxon>Pseudomonadati</taxon>
        <taxon>Pseudomonadota</taxon>
        <taxon>Alphaproteobacteria</taxon>
        <taxon>Caulobacterales</taxon>
        <taxon>Caulobacteraceae</taxon>
        <taxon>Caulobacter</taxon>
    </lineage>
</organism>
<dbReference type="KEGG" id="cfh:C1707_18610"/>
<dbReference type="Proteomes" id="UP000234483">
    <property type="component" value="Unassembled WGS sequence"/>
</dbReference>
<dbReference type="EMBL" id="PJRQ01000048">
    <property type="protein sequence ID" value="PLR07028.1"/>
    <property type="molecule type" value="Genomic_DNA"/>
</dbReference>
<accession>A0A2N5CM96</accession>
<gene>
    <name evidence="1" type="ORF">C1707_18610</name>
    <name evidence="2" type="ORF">CFHF_23940</name>
</gene>
<evidence type="ECO:0000313" key="2">
    <source>
        <dbReference type="EMBL" id="PLR07028.1"/>
    </source>
</evidence>
<reference evidence="1 4" key="2">
    <citation type="submission" date="2018-01" db="EMBL/GenBank/DDBJ databases">
        <title>Complete genome sequence of Caulobacter flavus RHGG3.</title>
        <authorList>
            <person name="Yang E."/>
        </authorList>
    </citation>
    <scope>NUCLEOTIDE SEQUENCE [LARGE SCALE GENOMIC DNA]</scope>
    <source>
        <strain evidence="1 4">RHGG3</strain>
    </source>
</reference>
<evidence type="ECO:0000313" key="4">
    <source>
        <dbReference type="Proteomes" id="UP000281192"/>
    </source>
</evidence>